<evidence type="ECO:0000256" key="6">
    <source>
        <dbReference type="ARBA" id="ARBA00022475"/>
    </source>
</evidence>
<dbReference type="Proteomes" id="UP000000602">
    <property type="component" value="Chromosome"/>
</dbReference>
<protein>
    <recommendedName>
        <fullName evidence="4">Putative glutamine transport system permease protein GlnP</fullName>
    </recommendedName>
</protein>
<comment type="similarity">
    <text evidence="3">Belongs to the binding-protein-dependent transport system permease family. HisMQ subfamily.</text>
</comment>
<dbReference type="HOGENOM" id="CLU_019602_1_1_7"/>
<keyword evidence="9 11" id="KW-1133">Transmembrane helix</keyword>
<dbReference type="Gene3D" id="1.10.3720.10">
    <property type="entry name" value="MetI-like"/>
    <property type="match status" value="1"/>
</dbReference>
<evidence type="ECO:0000259" key="12">
    <source>
        <dbReference type="PROSITE" id="PS50928"/>
    </source>
</evidence>
<reference evidence="14" key="1">
    <citation type="journal article" date="2004" name="Environ. Microbiol.">
        <title>The genome of Desulfotalea psychrophila, a sulfate-reducing bacterium from permanently cold Arctic sediments.</title>
        <authorList>
            <person name="Rabus R."/>
            <person name="Ruepp A."/>
            <person name="Frickey T."/>
            <person name="Rattei T."/>
            <person name="Fartmann B."/>
            <person name="Stark M."/>
            <person name="Bauer M."/>
            <person name="Zibat A."/>
            <person name="Lombardot T."/>
            <person name="Becker I."/>
            <person name="Amann J."/>
            <person name="Gellner K."/>
            <person name="Teeling H."/>
            <person name="Leuschner W.D."/>
            <person name="Gloeckner F.-O."/>
            <person name="Lupas A.N."/>
            <person name="Amann R."/>
            <person name="Klenk H.-P."/>
        </authorList>
    </citation>
    <scope>NUCLEOTIDE SEQUENCE [LARGE SCALE GENOMIC DNA]</scope>
    <source>
        <strain evidence="14">DSM 12343 / LSv54</strain>
    </source>
</reference>
<feature type="transmembrane region" description="Helical" evidence="11">
    <location>
        <begin position="20"/>
        <end position="44"/>
    </location>
</feature>
<evidence type="ECO:0000313" key="14">
    <source>
        <dbReference type="Proteomes" id="UP000000602"/>
    </source>
</evidence>
<dbReference type="eggNOG" id="COG0765">
    <property type="taxonomic scope" value="Bacteria"/>
</dbReference>
<gene>
    <name evidence="13" type="ordered locus">DP1560</name>
</gene>
<feature type="transmembrane region" description="Helical" evidence="11">
    <location>
        <begin position="51"/>
        <end position="75"/>
    </location>
</feature>
<dbReference type="SUPFAM" id="SSF161098">
    <property type="entry name" value="MetI-like"/>
    <property type="match status" value="1"/>
</dbReference>
<dbReference type="InterPro" id="IPR043429">
    <property type="entry name" value="ArtM/GltK/GlnP/TcyL/YhdX-like"/>
</dbReference>
<dbReference type="InterPro" id="IPR035906">
    <property type="entry name" value="MetI-like_sf"/>
</dbReference>
<proteinExistence type="inferred from homology"/>
<feature type="transmembrane region" description="Helical" evidence="11">
    <location>
        <begin position="81"/>
        <end position="103"/>
    </location>
</feature>
<dbReference type="CDD" id="cd06261">
    <property type="entry name" value="TM_PBP2"/>
    <property type="match status" value="1"/>
</dbReference>
<evidence type="ECO:0000256" key="10">
    <source>
        <dbReference type="ARBA" id="ARBA00023136"/>
    </source>
</evidence>
<evidence type="ECO:0000256" key="3">
    <source>
        <dbReference type="ARBA" id="ARBA00010072"/>
    </source>
</evidence>
<dbReference type="GO" id="GO:0006865">
    <property type="term" value="P:amino acid transport"/>
    <property type="evidence" value="ECO:0007669"/>
    <property type="project" value="UniProtKB-KW"/>
</dbReference>
<dbReference type="PANTHER" id="PTHR30614">
    <property type="entry name" value="MEMBRANE COMPONENT OF AMINO ACID ABC TRANSPORTER"/>
    <property type="match status" value="1"/>
</dbReference>
<evidence type="ECO:0000256" key="1">
    <source>
        <dbReference type="ARBA" id="ARBA00003159"/>
    </source>
</evidence>
<dbReference type="RefSeq" id="WP_011188801.1">
    <property type="nucleotide sequence ID" value="NC_006138.1"/>
</dbReference>
<evidence type="ECO:0000256" key="8">
    <source>
        <dbReference type="ARBA" id="ARBA00022970"/>
    </source>
</evidence>
<keyword evidence="5 11" id="KW-0813">Transport</keyword>
<keyword evidence="7 11" id="KW-0812">Transmembrane</keyword>
<dbReference type="PANTHER" id="PTHR30614:SF0">
    <property type="entry name" value="L-CYSTINE TRANSPORT SYSTEM PERMEASE PROTEIN TCYL"/>
    <property type="match status" value="1"/>
</dbReference>
<dbReference type="InterPro" id="IPR000515">
    <property type="entry name" value="MetI-like"/>
</dbReference>
<sequence>MLDFKFEILKTAYPMLCQGVWATAKVVFFSFILAMLFGLIVGVARYRSRSLYLLFSPYVEFFRGTPLLIQLFFIYYGLPTIGISMDSFTAACLGLGLNGGAYISEIIRGSLLSVDQDQLEASYALGLTWFQSMVYVIFPQAFTVAIPPLVNSFSSLLKDTSLVSVLAITELTRVGQLIYTRTFRAFEIYLAIGMLYFMMTFVMTLLSKYLEKKYKVQGRIS</sequence>
<dbReference type="STRING" id="177439.DP1560"/>
<feature type="transmembrane region" description="Helical" evidence="11">
    <location>
        <begin position="188"/>
        <end position="210"/>
    </location>
</feature>
<dbReference type="NCBIfam" id="TIGR01726">
    <property type="entry name" value="HEQRo_perm_3TM"/>
    <property type="match status" value="1"/>
</dbReference>
<evidence type="ECO:0000256" key="9">
    <source>
        <dbReference type="ARBA" id="ARBA00022989"/>
    </source>
</evidence>
<accession>Q6AMY5</accession>
<evidence type="ECO:0000256" key="7">
    <source>
        <dbReference type="ARBA" id="ARBA00022692"/>
    </source>
</evidence>
<dbReference type="AlphaFoldDB" id="Q6AMY5"/>
<dbReference type="PROSITE" id="PS50928">
    <property type="entry name" value="ABC_TM1"/>
    <property type="match status" value="1"/>
</dbReference>
<keyword evidence="6" id="KW-1003">Cell membrane</keyword>
<evidence type="ECO:0000256" key="5">
    <source>
        <dbReference type="ARBA" id="ARBA00022448"/>
    </source>
</evidence>
<evidence type="ECO:0000256" key="11">
    <source>
        <dbReference type="RuleBase" id="RU363032"/>
    </source>
</evidence>
<dbReference type="InterPro" id="IPR010065">
    <property type="entry name" value="AA_ABC_transptr_permease_3TM"/>
</dbReference>
<organism evidence="13 14">
    <name type="scientific">Desulfotalea psychrophila (strain LSv54 / DSM 12343)</name>
    <dbReference type="NCBI Taxonomy" id="177439"/>
    <lineage>
        <taxon>Bacteria</taxon>
        <taxon>Pseudomonadati</taxon>
        <taxon>Thermodesulfobacteriota</taxon>
        <taxon>Desulfobulbia</taxon>
        <taxon>Desulfobulbales</taxon>
        <taxon>Desulfocapsaceae</taxon>
        <taxon>Desulfotalea</taxon>
    </lineage>
</organism>
<feature type="domain" description="ABC transmembrane type-1" evidence="12">
    <location>
        <begin position="20"/>
        <end position="207"/>
    </location>
</feature>
<evidence type="ECO:0000256" key="4">
    <source>
        <dbReference type="ARBA" id="ARBA00016506"/>
    </source>
</evidence>
<keyword evidence="14" id="KW-1185">Reference proteome</keyword>
<dbReference type="GO" id="GO:0043190">
    <property type="term" value="C:ATP-binding cassette (ABC) transporter complex"/>
    <property type="evidence" value="ECO:0007669"/>
    <property type="project" value="InterPro"/>
</dbReference>
<dbReference type="EMBL" id="CR522870">
    <property type="protein sequence ID" value="CAG36289.1"/>
    <property type="molecule type" value="Genomic_DNA"/>
</dbReference>
<name>Q6AMY5_DESPS</name>
<keyword evidence="8" id="KW-0029">Amino-acid transport</keyword>
<comment type="subcellular location">
    <subcellularLocation>
        <location evidence="2">Cell inner membrane</location>
        <topology evidence="2">Multi-pass membrane protein</topology>
    </subcellularLocation>
    <subcellularLocation>
        <location evidence="11">Cell membrane</location>
        <topology evidence="11">Multi-pass membrane protein</topology>
    </subcellularLocation>
</comment>
<keyword evidence="10 11" id="KW-0472">Membrane</keyword>
<dbReference type="KEGG" id="dps:DP1560"/>
<dbReference type="GO" id="GO:0022857">
    <property type="term" value="F:transmembrane transporter activity"/>
    <property type="evidence" value="ECO:0007669"/>
    <property type="project" value="InterPro"/>
</dbReference>
<feature type="transmembrane region" description="Helical" evidence="11">
    <location>
        <begin position="123"/>
        <end position="146"/>
    </location>
</feature>
<evidence type="ECO:0000313" key="13">
    <source>
        <dbReference type="EMBL" id="CAG36289.1"/>
    </source>
</evidence>
<dbReference type="Pfam" id="PF00528">
    <property type="entry name" value="BPD_transp_1"/>
    <property type="match status" value="1"/>
</dbReference>
<dbReference type="OrthoDB" id="5365894at2"/>
<comment type="function">
    <text evidence="1">Part of the binding-protein-dependent transport system for glutamine; probably responsible for the translocation of the substrate across the membrane.</text>
</comment>
<evidence type="ECO:0000256" key="2">
    <source>
        <dbReference type="ARBA" id="ARBA00004429"/>
    </source>
</evidence>
<dbReference type="FunFam" id="1.10.3720.10:FF:000033">
    <property type="entry name" value="Polar amino acid ABC transporter permease"/>
    <property type="match status" value="1"/>
</dbReference>